<keyword evidence="8" id="KW-0675">Receptor</keyword>
<keyword evidence="12" id="KW-1185">Reference proteome</keyword>
<keyword evidence="3" id="KW-0863">Zinc-finger</keyword>
<keyword evidence="9" id="KW-0539">Nucleus</keyword>
<keyword evidence="2" id="KW-0479">Metal-binding</keyword>
<gene>
    <name evidence="11" type="ORF">SBAD_LOCUS5911</name>
</gene>
<evidence type="ECO:0000256" key="1">
    <source>
        <dbReference type="ARBA" id="ARBA00004123"/>
    </source>
</evidence>
<dbReference type="WBParaSite" id="SBAD_0000614601-mRNA-1">
    <property type="protein sequence ID" value="SBAD_0000614601-mRNA-1"/>
    <property type="gene ID" value="SBAD_0000614601"/>
</dbReference>
<dbReference type="SUPFAM" id="SSF57716">
    <property type="entry name" value="Glucocorticoid receptor-like (DNA-binding domain)"/>
    <property type="match status" value="1"/>
</dbReference>
<evidence type="ECO:0000259" key="10">
    <source>
        <dbReference type="PROSITE" id="PS51030"/>
    </source>
</evidence>
<evidence type="ECO:0000256" key="8">
    <source>
        <dbReference type="ARBA" id="ARBA00023170"/>
    </source>
</evidence>
<dbReference type="PANTHER" id="PTHR24085">
    <property type="entry name" value="NUCLEAR HORMONE RECEPTOR"/>
    <property type="match status" value="1"/>
</dbReference>
<feature type="domain" description="Nuclear receptor" evidence="10">
    <location>
        <begin position="49"/>
        <end position="124"/>
    </location>
</feature>
<dbReference type="SUPFAM" id="SSF48508">
    <property type="entry name" value="Nuclear receptor ligand-binding domain"/>
    <property type="match status" value="1"/>
</dbReference>
<dbReference type="EMBL" id="UZAM01009342">
    <property type="protein sequence ID" value="VDP08650.1"/>
    <property type="molecule type" value="Genomic_DNA"/>
</dbReference>
<evidence type="ECO:0000256" key="5">
    <source>
        <dbReference type="ARBA" id="ARBA00023015"/>
    </source>
</evidence>
<reference evidence="11 12" key="2">
    <citation type="submission" date="2018-11" db="EMBL/GenBank/DDBJ databases">
        <authorList>
            <consortium name="Pathogen Informatics"/>
        </authorList>
    </citation>
    <scope>NUCLEOTIDE SEQUENCE [LARGE SCALE GENOMIC DNA]</scope>
</reference>
<sequence length="252" mass="28371">MEVITYILLRFYILSDSPNCHIPCFSENEYIYATIGQQPSSKHSMPQSQQICAVCGDNAACQHYGVRTCEGCKGFFKRTVQKNAKYICLGNRDCIIDKRRRNRCQYCRFQKCLMVGMVKEGKRASARRHRKQSFNPVTVVRMDSLKGRRGRLPLRSKIGGSGGEVNRTSSSTSLTIVLTKAYTSSVCDNLKLVSNAAAFGDQHFMNSLNNSLVAVDAWADRIPGWNEFSAIDRKNLLKAARLHVASLRIAFR</sequence>
<dbReference type="GO" id="GO:0000978">
    <property type="term" value="F:RNA polymerase II cis-regulatory region sequence-specific DNA binding"/>
    <property type="evidence" value="ECO:0007669"/>
    <property type="project" value="TreeGrafter"/>
</dbReference>
<evidence type="ECO:0000313" key="12">
    <source>
        <dbReference type="Proteomes" id="UP000270296"/>
    </source>
</evidence>
<dbReference type="PROSITE" id="PS00031">
    <property type="entry name" value="NUCLEAR_REC_DBD_1"/>
    <property type="match status" value="1"/>
</dbReference>
<dbReference type="Proteomes" id="UP000270296">
    <property type="component" value="Unassembled WGS sequence"/>
</dbReference>
<evidence type="ECO:0000256" key="4">
    <source>
        <dbReference type="ARBA" id="ARBA00022833"/>
    </source>
</evidence>
<dbReference type="GO" id="GO:0035259">
    <property type="term" value="F:nuclear glucocorticoid receptor binding"/>
    <property type="evidence" value="ECO:0007669"/>
    <property type="project" value="TreeGrafter"/>
</dbReference>
<evidence type="ECO:0000256" key="6">
    <source>
        <dbReference type="ARBA" id="ARBA00023125"/>
    </source>
</evidence>
<dbReference type="InterPro" id="IPR013088">
    <property type="entry name" value="Znf_NHR/GATA"/>
</dbReference>
<comment type="subcellular location">
    <subcellularLocation>
        <location evidence="1">Nucleus</location>
    </subcellularLocation>
</comment>
<evidence type="ECO:0000256" key="7">
    <source>
        <dbReference type="ARBA" id="ARBA00023163"/>
    </source>
</evidence>
<dbReference type="GO" id="GO:0008270">
    <property type="term" value="F:zinc ion binding"/>
    <property type="evidence" value="ECO:0007669"/>
    <property type="project" value="UniProtKB-KW"/>
</dbReference>
<keyword evidence="5" id="KW-0805">Transcription regulation</keyword>
<dbReference type="OrthoDB" id="5771769at2759"/>
<dbReference type="SMART" id="SM00399">
    <property type="entry name" value="ZnF_C4"/>
    <property type="match status" value="1"/>
</dbReference>
<protein>
    <submittedName>
        <fullName evidence="13">Nuclear receptor domain-containing protein</fullName>
    </submittedName>
</protein>
<dbReference type="AlphaFoldDB" id="A0A183IQL4"/>
<proteinExistence type="predicted"/>
<dbReference type="Pfam" id="PF00105">
    <property type="entry name" value="zf-C4"/>
    <property type="match status" value="1"/>
</dbReference>
<evidence type="ECO:0000313" key="11">
    <source>
        <dbReference type="EMBL" id="VDP08650.1"/>
    </source>
</evidence>
<accession>A0A183IQL4</accession>
<evidence type="ECO:0000313" key="13">
    <source>
        <dbReference type="WBParaSite" id="SBAD_0000614601-mRNA-1"/>
    </source>
</evidence>
<evidence type="ECO:0000256" key="2">
    <source>
        <dbReference type="ARBA" id="ARBA00022723"/>
    </source>
</evidence>
<keyword evidence="7" id="KW-0804">Transcription</keyword>
<evidence type="ECO:0000256" key="3">
    <source>
        <dbReference type="ARBA" id="ARBA00022771"/>
    </source>
</evidence>
<dbReference type="Gene3D" id="3.30.50.10">
    <property type="entry name" value="Erythroid Transcription Factor GATA-1, subunit A"/>
    <property type="match status" value="1"/>
</dbReference>
<organism evidence="13">
    <name type="scientific">Soboliphyme baturini</name>
    <dbReference type="NCBI Taxonomy" id="241478"/>
    <lineage>
        <taxon>Eukaryota</taxon>
        <taxon>Metazoa</taxon>
        <taxon>Ecdysozoa</taxon>
        <taxon>Nematoda</taxon>
        <taxon>Enoplea</taxon>
        <taxon>Dorylaimia</taxon>
        <taxon>Dioctophymatida</taxon>
        <taxon>Dioctophymatoidea</taxon>
        <taxon>Soboliphymatidae</taxon>
        <taxon>Soboliphyme</taxon>
    </lineage>
</organism>
<keyword evidence="4" id="KW-0862">Zinc</keyword>
<dbReference type="PRINTS" id="PR00047">
    <property type="entry name" value="STROIDFINGER"/>
</dbReference>
<dbReference type="InterPro" id="IPR001628">
    <property type="entry name" value="Znf_hrmn_rcpt"/>
</dbReference>
<dbReference type="GO" id="GO:0071376">
    <property type="term" value="P:cellular response to corticotropin-releasing hormone stimulus"/>
    <property type="evidence" value="ECO:0007669"/>
    <property type="project" value="TreeGrafter"/>
</dbReference>
<dbReference type="PROSITE" id="PS51030">
    <property type="entry name" value="NUCLEAR_REC_DBD_2"/>
    <property type="match status" value="1"/>
</dbReference>
<dbReference type="GO" id="GO:0005667">
    <property type="term" value="C:transcription regulator complex"/>
    <property type="evidence" value="ECO:0007669"/>
    <property type="project" value="TreeGrafter"/>
</dbReference>
<dbReference type="InterPro" id="IPR035500">
    <property type="entry name" value="NHR-like_dom_sf"/>
</dbReference>
<dbReference type="GO" id="GO:0000981">
    <property type="term" value="F:DNA-binding transcription factor activity, RNA polymerase II-specific"/>
    <property type="evidence" value="ECO:0007669"/>
    <property type="project" value="TreeGrafter"/>
</dbReference>
<dbReference type="PANTHER" id="PTHR24085:SF4">
    <property type="entry name" value="NUCLEAR HORMONE RECEPTOR HR38-RELATED"/>
    <property type="match status" value="1"/>
</dbReference>
<evidence type="ECO:0000256" key="9">
    <source>
        <dbReference type="ARBA" id="ARBA00023242"/>
    </source>
</evidence>
<reference evidence="13" key="1">
    <citation type="submission" date="2016-06" db="UniProtKB">
        <authorList>
            <consortium name="WormBaseParasite"/>
        </authorList>
    </citation>
    <scope>IDENTIFICATION</scope>
</reference>
<dbReference type="GO" id="GO:0005634">
    <property type="term" value="C:nucleus"/>
    <property type="evidence" value="ECO:0007669"/>
    <property type="project" value="UniProtKB-SubCell"/>
</dbReference>
<dbReference type="CDD" id="cd06969">
    <property type="entry name" value="NR_DBD_NGFI-B"/>
    <property type="match status" value="1"/>
</dbReference>
<dbReference type="FunFam" id="3.30.50.10:FF:000006">
    <property type="entry name" value="Nuclear receptor subfamily 5 group A member"/>
    <property type="match status" value="1"/>
</dbReference>
<keyword evidence="6" id="KW-0238">DNA-binding</keyword>
<name>A0A183IQL4_9BILA</name>